<sequence length="566" mass="61754">MFIVLIYFSVSAGFGNTGFSFGGAASTAPSFSLGGTTSTTSSGFGFGGLSSSIAPGGTSGGFGTFGTGFGTNPSTTTTTTTANPFGGFGGFGATGTVPTTTQSSFQLAPVSATRPLFGQPQTTTSNLGFGGFGTFGVKPQTTPMLGGGFGGFGTGSTGTFGQAFAQPQQQVQPNPLEALYNAVFNCNVYGDERDSTLARWNLLQALWGIGKAYYSQTAPPVELTQQNPLCRFKAIGYSCMPSSDNAQGLVTITFNKKEEEVSFWNEVLQAYSQPSALDFFRRRNAMYGIFGRDVNLLTKFQCGTGTLNGVMVVVIVGSMRRIPGTDLSAYLMMQKQQLSTLGADNVFPQVTPDKDQIKEYLENPPAGIDPRLWKQAQLDNPNPENYIPVPMIGFGEVRWRMKCQEQETKLHQAFLDRVAEDIAELQKQHTATVAKVAEYRRKFLELEHRVLQVLVKQEVSRKVGLALQPEEEALRSQLEALHNQLNAPAQFKGQVSELLSQMRMQRQEAAHREVERYSMDPAIQDDIKQFLVMEQNGMAHLIETIQRDMSNLKIIKEGMTRLLQGH</sequence>
<evidence type="ECO:0000259" key="6">
    <source>
        <dbReference type="Pfam" id="PF18437"/>
    </source>
</evidence>
<feature type="chain" id="PRO_5045160608" evidence="4">
    <location>
        <begin position="16"/>
        <end position="566"/>
    </location>
</feature>
<evidence type="ECO:0000313" key="7">
    <source>
        <dbReference type="EMBL" id="KAJ4427795.1"/>
    </source>
</evidence>
<keyword evidence="2" id="KW-0813">Transport</keyword>
<protein>
    <submittedName>
        <fullName evidence="7">Uncharacterized protein</fullName>
    </submittedName>
</protein>
<feature type="signal peptide" evidence="4">
    <location>
        <begin position="1"/>
        <end position="15"/>
    </location>
</feature>
<reference evidence="7 8" key="1">
    <citation type="journal article" date="2022" name="Allergy">
        <title>Genome assembly and annotation of Periplaneta americana reveal a comprehensive cockroach allergen profile.</title>
        <authorList>
            <person name="Wang L."/>
            <person name="Xiong Q."/>
            <person name="Saelim N."/>
            <person name="Wang L."/>
            <person name="Nong W."/>
            <person name="Wan A.T."/>
            <person name="Shi M."/>
            <person name="Liu X."/>
            <person name="Cao Q."/>
            <person name="Hui J.H.L."/>
            <person name="Sookrung N."/>
            <person name="Leung T.F."/>
            <person name="Tungtrongchitr A."/>
            <person name="Tsui S.K.W."/>
        </authorList>
    </citation>
    <scope>NUCLEOTIDE SEQUENCE [LARGE SCALE GENOMIC DNA]</scope>
    <source>
        <strain evidence="7">PWHHKU_190912</strain>
    </source>
</reference>
<feature type="domain" description="Nucleoporin Nup54 alpha-helical" evidence="5">
    <location>
        <begin position="364"/>
        <end position="502"/>
    </location>
</feature>
<dbReference type="Gene3D" id="1.20.5.490">
    <property type="entry name" value="Single helix bin"/>
    <property type="match status" value="1"/>
</dbReference>
<keyword evidence="4" id="KW-0732">Signal</keyword>
<evidence type="ECO:0000256" key="2">
    <source>
        <dbReference type="ARBA" id="ARBA00022448"/>
    </source>
</evidence>
<evidence type="ECO:0000256" key="4">
    <source>
        <dbReference type="SAM" id="SignalP"/>
    </source>
</evidence>
<evidence type="ECO:0000256" key="1">
    <source>
        <dbReference type="ARBA" id="ARBA00004123"/>
    </source>
</evidence>
<keyword evidence="8" id="KW-1185">Reference proteome</keyword>
<dbReference type="Gene3D" id="1.20.5.170">
    <property type="match status" value="1"/>
</dbReference>
<comment type="caution">
    <text evidence="7">The sequence shown here is derived from an EMBL/GenBank/DDBJ whole genome shotgun (WGS) entry which is preliminary data.</text>
</comment>
<dbReference type="InterPro" id="IPR024864">
    <property type="entry name" value="Nup54/Nup57/Nup44"/>
</dbReference>
<dbReference type="Proteomes" id="UP001148838">
    <property type="component" value="Unassembled WGS sequence"/>
</dbReference>
<keyword evidence="3" id="KW-0539">Nucleus</keyword>
<dbReference type="Pfam" id="PF18437">
    <property type="entry name" value="Nup54_C"/>
    <property type="match status" value="1"/>
</dbReference>
<proteinExistence type="predicted"/>
<name>A0ABQ8S1L0_PERAM</name>
<evidence type="ECO:0000259" key="5">
    <source>
        <dbReference type="Pfam" id="PF13874"/>
    </source>
</evidence>
<feature type="domain" description="Nup54 C-terminal interacting" evidence="6">
    <location>
        <begin position="517"/>
        <end position="555"/>
    </location>
</feature>
<organism evidence="7 8">
    <name type="scientific">Periplaneta americana</name>
    <name type="common">American cockroach</name>
    <name type="synonym">Blatta americana</name>
    <dbReference type="NCBI Taxonomy" id="6978"/>
    <lineage>
        <taxon>Eukaryota</taxon>
        <taxon>Metazoa</taxon>
        <taxon>Ecdysozoa</taxon>
        <taxon>Arthropoda</taxon>
        <taxon>Hexapoda</taxon>
        <taxon>Insecta</taxon>
        <taxon>Pterygota</taxon>
        <taxon>Neoptera</taxon>
        <taxon>Polyneoptera</taxon>
        <taxon>Dictyoptera</taxon>
        <taxon>Blattodea</taxon>
        <taxon>Blattoidea</taxon>
        <taxon>Blattidae</taxon>
        <taxon>Blattinae</taxon>
        <taxon>Periplaneta</taxon>
    </lineage>
</organism>
<dbReference type="Pfam" id="PF13874">
    <property type="entry name" value="Nup54"/>
    <property type="match status" value="1"/>
</dbReference>
<dbReference type="InterPro" id="IPR025712">
    <property type="entry name" value="Nup54_alpha-helical_dom"/>
</dbReference>
<dbReference type="PANTHER" id="PTHR13000:SF0">
    <property type="entry name" value="NUCLEOPORIN P54"/>
    <property type="match status" value="1"/>
</dbReference>
<dbReference type="PANTHER" id="PTHR13000">
    <property type="entry name" value="NUCLEOPORIN P54"/>
    <property type="match status" value="1"/>
</dbReference>
<dbReference type="EMBL" id="JAJSOF020000038">
    <property type="protein sequence ID" value="KAJ4427795.1"/>
    <property type="molecule type" value="Genomic_DNA"/>
</dbReference>
<evidence type="ECO:0000256" key="3">
    <source>
        <dbReference type="ARBA" id="ARBA00023242"/>
    </source>
</evidence>
<evidence type="ECO:0000313" key="8">
    <source>
        <dbReference type="Proteomes" id="UP001148838"/>
    </source>
</evidence>
<comment type="subcellular location">
    <subcellularLocation>
        <location evidence="1">Nucleus</location>
    </subcellularLocation>
</comment>
<gene>
    <name evidence="7" type="ORF">ANN_25448</name>
</gene>
<accession>A0ABQ8S1L0</accession>
<dbReference type="InterPro" id="IPR040985">
    <property type="entry name" value="Nup54_C"/>
</dbReference>